<protein>
    <submittedName>
        <fullName evidence="1">Uncharacterized protein</fullName>
    </submittedName>
</protein>
<dbReference type="EMBL" id="JAMSHT010000001">
    <property type="protein sequence ID" value="MCM8557024.1"/>
    <property type="molecule type" value="Genomic_DNA"/>
</dbReference>
<accession>A0A9X2EKH3</accession>
<sequence>MISAIALSLAMQPAMVGRANPGAPPVPGVDFQCSMVIDGQSVRVEGIAPTFPAEHSPDFGLPLDVSTLQESPLAGRRYMWLVSASETHRRYSLRFRFDDEPTMRLDFVLLPNARSVGVLTQATPHDASLPERLVAKANCKSDWTFAQEGDSE</sequence>
<comment type="caution">
    <text evidence="1">The sequence shown here is derived from an EMBL/GenBank/DDBJ whole genome shotgun (WGS) entry which is preliminary data.</text>
</comment>
<proteinExistence type="predicted"/>
<dbReference type="RefSeq" id="WP_252112727.1">
    <property type="nucleotide sequence ID" value="NZ_JAMSHT010000001.1"/>
</dbReference>
<evidence type="ECO:0000313" key="2">
    <source>
        <dbReference type="Proteomes" id="UP001155128"/>
    </source>
</evidence>
<reference evidence="1" key="1">
    <citation type="submission" date="2022-06" db="EMBL/GenBank/DDBJ databases">
        <title>Sphingomicrobium sedimins sp. nov., a marine bacterium isolated from tidal flat.</title>
        <authorList>
            <person name="Kim C.-H."/>
            <person name="Yoo Y."/>
            <person name="Kim J.-J."/>
        </authorList>
    </citation>
    <scope>NUCLEOTIDE SEQUENCE</scope>
    <source>
        <strain evidence="1">GRR-S6-50</strain>
    </source>
</reference>
<organism evidence="1 2">
    <name type="scientific">Sphingomicrobium sediminis</name>
    <dbReference type="NCBI Taxonomy" id="2950949"/>
    <lineage>
        <taxon>Bacteria</taxon>
        <taxon>Pseudomonadati</taxon>
        <taxon>Pseudomonadota</taxon>
        <taxon>Alphaproteobacteria</taxon>
        <taxon>Sphingomonadales</taxon>
        <taxon>Sphingomonadaceae</taxon>
        <taxon>Sphingomicrobium</taxon>
    </lineage>
</organism>
<dbReference type="Proteomes" id="UP001155128">
    <property type="component" value="Unassembled WGS sequence"/>
</dbReference>
<gene>
    <name evidence="1" type="ORF">NDO55_04225</name>
</gene>
<name>A0A9X2EKH3_9SPHN</name>
<dbReference type="AlphaFoldDB" id="A0A9X2EKH3"/>
<evidence type="ECO:0000313" key="1">
    <source>
        <dbReference type="EMBL" id="MCM8557024.1"/>
    </source>
</evidence>
<keyword evidence="2" id="KW-1185">Reference proteome</keyword>